<dbReference type="KEGG" id="bko:CKF48_05055"/>
<accession>A0A248TEW0</accession>
<evidence type="ECO:0000313" key="3">
    <source>
        <dbReference type="Proteomes" id="UP000215137"/>
    </source>
</evidence>
<keyword evidence="1" id="KW-1133">Transmembrane helix</keyword>
<feature type="transmembrane region" description="Helical" evidence="1">
    <location>
        <begin position="89"/>
        <end position="107"/>
    </location>
</feature>
<dbReference type="RefSeq" id="WP_095370316.1">
    <property type="nucleotide sequence ID" value="NZ_CP022983.1"/>
</dbReference>
<proteinExistence type="predicted"/>
<protein>
    <submittedName>
        <fullName evidence="2">Uncharacterized protein</fullName>
    </submittedName>
</protein>
<gene>
    <name evidence="2" type="ORF">CKF48_05055</name>
</gene>
<dbReference type="Proteomes" id="UP000215137">
    <property type="component" value="Chromosome"/>
</dbReference>
<keyword evidence="3" id="KW-1185">Reference proteome</keyword>
<name>A0A248TEW0_9BACI</name>
<feature type="transmembrane region" description="Helical" evidence="1">
    <location>
        <begin position="64"/>
        <end position="83"/>
    </location>
</feature>
<dbReference type="EMBL" id="CP022983">
    <property type="protein sequence ID" value="ASV66741.1"/>
    <property type="molecule type" value="Genomic_DNA"/>
</dbReference>
<organism evidence="2 3">
    <name type="scientific">Cytobacillus kochii</name>
    <dbReference type="NCBI Taxonomy" id="859143"/>
    <lineage>
        <taxon>Bacteria</taxon>
        <taxon>Bacillati</taxon>
        <taxon>Bacillota</taxon>
        <taxon>Bacilli</taxon>
        <taxon>Bacillales</taxon>
        <taxon>Bacillaceae</taxon>
        <taxon>Cytobacillus</taxon>
    </lineage>
</organism>
<reference evidence="2 3" key="1">
    <citation type="submission" date="2017-08" db="EMBL/GenBank/DDBJ databases">
        <title>Complete Genome Sequence of Bacillus kochii Oregon-R-modENCODE STRAIN BDGP4, isolated from Drosophila melanogaster gut.</title>
        <authorList>
            <person name="Wan K.H."/>
            <person name="Yu C."/>
            <person name="Park S."/>
            <person name="Hammonds A.S."/>
            <person name="Booth B.W."/>
            <person name="Celniker S.E."/>
        </authorList>
    </citation>
    <scope>NUCLEOTIDE SEQUENCE [LARGE SCALE GENOMIC DNA]</scope>
    <source>
        <strain evidence="2 3">BDGP4</strain>
    </source>
</reference>
<keyword evidence="1" id="KW-0472">Membrane</keyword>
<dbReference type="OrthoDB" id="2933147at2"/>
<evidence type="ECO:0000256" key="1">
    <source>
        <dbReference type="SAM" id="Phobius"/>
    </source>
</evidence>
<feature type="transmembrane region" description="Helical" evidence="1">
    <location>
        <begin position="30"/>
        <end position="48"/>
    </location>
</feature>
<sequence>MRVILSVSMIVVGSFLLSLTVDQLGRNGNGIMHIIALGMCFLAIIVVRKRRVSLKTTILKDKKVLLSIVFSLLMFFVGAVLLFHNTRYWHFWGIGSMLVLFISLDRVERLLQNISEQ</sequence>
<dbReference type="AlphaFoldDB" id="A0A248TEW0"/>
<evidence type="ECO:0000313" key="2">
    <source>
        <dbReference type="EMBL" id="ASV66741.1"/>
    </source>
</evidence>
<keyword evidence="1" id="KW-0812">Transmembrane</keyword>